<proteinExistence type="predicted"/>
<accession>A0A8H9IG36</accession>
<dbReference type="EMBL" id="BMZN01000001">
    <property type="protein sequence ID" value="GHC37471.1"/>
    <property type="molecule type" value="Genomic_DNA"/>
</dbReference>
<name>A0A8H9IG36_9BURK</name>
<dbReference type="Proteomes" id="UP000608923">
    <property type="component" value="Unassembled WGS sequence"/>
</dbReference>
<feature type="region of interest" description="Disordered" evidence="1">
    <location>
        <begin position="15"/>
        <end position="77"/>
    </location>
</feature>
<evidence type="ECO:0000313" key="3">
    <source>
        <dbReference type="Proteomes" id="UP000608923"/>
    </source>
</evidence>
<sequence>MTYYLRSTGTQANLLRFPLQSASEPADPTLPDPRDKRPVEIERVEDEDQAQPNPDDRTGQDSPQNPPPAQKNQSLLN</sequence>
<evidence type="ECO:0000256" key="1">
    <source>
        <dbReference type="SAM" id="MobiDB-lite"/>
    </source>
</evidence>
<evidence type="ECO:0000313" key="2">
    <source>
        <dbReference type="EMBL" id="GHC37471.1"/>
    </source>
</evidence>
<protein>
    <submittedName>
        <fullName evidence="2">Uncharacterized protein</fullName>
    </submittedName>
</protein>
<feature type="compositionally biased region" description="Basic and acidic residues" evidence="1">
    <location>
        <begin position="32"/>
        <end position="42"/>
    </location>
</feature>
<gene>
    <name evidence="2" type="ORF">GCM10010096_03720</name>
</gene>
<reference evidence="3" key="1">
    <citation type="journal article" date="2019" name="Int. J. Syst. Evol. Microbiol.">
        <title>The Global Catalogue of Microorganisms (GCM) 10K type strain sequencing project: providing services to taxonomists for standard genome sequencing and annotation.</title>
        <authorList>
            <consortium name="The Broad Institute Genomics Platform"/>
            <consortium name="The Broad Institute Genome Sequencing Center for Infectious Disease"/>
            <person name="Wu L."/>
            <person name="Ma J."/>
        </authorList>
    </citation>
    <scope>NUCLEOTIDE SEQUENCE [LARGE SCALE GENOMIC DNA]</scope>
    <source>
        <strain evidence="3">KCTC 42083</strain>
    </source>
</reference>
<keyword evidence="3" id="KW-1185">Reference proteome</keyword>
<dbReference type="AlphaFoldDB" id="A0A8H9IG36"/>
<organism evidence="2 3">
    <name type="scientific">Alcaligenes pakistanensis</name>
    <dbReference type="NCBI Taxonomy" id="1482717"/>
    <lineage>
        <taxon>Bacteria</taxon>
        <taxon>Pseudomonadati</taxon>
        <taxon>Pseudomonadota</taxon>
        <taxon>Betaproteobacteria</taxon>
        <taxon>Burkholderiales</taxon>
        <taxon>Alcaligenaceae</taxon>
        <taxon>Alcaligenes</taxon>
    </lineage>
</organism>
<comment type="caution">
    <text evidence="2">The sequence shown here is derived from an EMBL/GenBank/DDBJ whole genome shotgun (WGS) entry which is preliminary data.</text>
</comment>